<dbReference type="Pfam" id="PF13786">
    <property type="entry name" value="DUF4179"/>
    <property type="match status" value="1"/>
</dbReference>
<evidence type="ECO:0000313" key="4">
    <source>
        <dbReference type="Proteomes" id="UP000003188"/>
    </source>
</evidence>
<dbReference type="Gene3D" id="2.60.40.1630">
    <property type="entry name" value="bacillus anthracis domain"/>
    <property type="match status" value="1"/>
</dbReference>
<sequence length="367" mass="41765">MNKKDLDKINLPNNLDDIIDEAINMAHEDKKKNKIKGKGYKKVFKSIAAGLAIITGIGVGTTTLAYGVTGIGNAFEKIQSFIGFNGDYSKYSRAVGKSISNNGLKVTMSEILCDGNELYVTYILESKEPFKYLGKEQIERIKDINSKDYTNKCKEERMMCKSQILDEGTIAKVSFTDEELHDNHVSGLEGRYLNDHTFIGVESYDLTNLKEEVPDEFEFSVDYRKFIGIGDKPEYSEIDGDWSFKVPVKVDKSLVKKMKVNDINKDGIGIKEIISTPIKLKLVTTGYDTEKNDYWVRVYDEKGNILRTDSGDVVFKDGEYLTDIAKESEDIKKIKVEIYKPFVDENGKDYFHDPRETILYSKEINLE</sequence>
<feature type="transmembrane region" description="Helical" evidence="1">
    <location>
        <begin position="43"/>
        <end position="68"/>
    </location>
</feature>
<feature type="domain" description="DUF4179" evidence="2">
    <location>
        <begin position="40"/>
        <end position="126"/>
    </location>
</feature>
<organism evidence="3 4">
    <name type="scientific">Clostridium perfringens D str. JGS1721</name>
    <dbReference type="NCBI Taxonomy" id="488537"/>
    <lineage>
        <taxon>Bacteria</taxon>
        <taxon>Bacillati</taxon>
        <taxon>Bacillota</taxon>
        <taxon>Clostridia</taxon>
        <taxon>Eubacteriales</taxon>
        <taxon>Clostridiaceae</taxon>
        <taxon>Clostridium</taxon>
    </lineage>
</organism>
<keyword evidence="1" id="KW-0472">Membrane</keyword>
<protein>
    <recommendedName>
        <fullName evidence="2">DUF4179 domain-containing protein</fullName>
    </recommendedName>
</protein>
<evidence type="ECO:0000256" key="1">
    <source>
        <dbReference type="SAM" id="Phobius"/>
    </source>
</evidence>
<accession>B1V264</accession>
<keyword evidence="1" id="KW-1133">Transmembrane helix</keyword>
<dbReference type="InterPro" id="IPR025436">
    <property type="entry name" value="DUF4179"/>
</dbReference>
<keyword evidence="1" id="KW-0812">Transmembrane</keyword>
<dbReference type="AlphaFoldDB" id="B1V264"/>
<comment type="caution">
    <text evidence="3">The sequence shown here is derived from an EMBL/GenBank/DDBJ whole genome shotgun (WGS) entry which is preliminary data.</text>
</comment>
<dbReference type="Proteomes" id="UP000003188">
    <property type="component" value="Unassembled WGS sequence"/>
</dbReference>
<name>B1V264_CLOPF</name>
<reference evidence="3 4" key="1">
    <citation type="submission" date="2008-03" db="EMBL/GenBank/DDBJ databases">
        <authorList>
            <person name="Paulsen I."/>
            <person name="Sebastian Y."/>
        </authorList>
    </citation>
    <scope>NUCLEOTIDE SEQUENCE [LARGE SCALE GENOMIC DNA]</scope>
    <source>
        <strain evidence="4">D str. JGS1721</strain>
    </source>
</reference>
<dbReference type="RefSeq" id="WP_003474458.1">
    <property type="nucleotide sequence ID" value="NZ_ABOO01000012.1"/>
</dbReference>
<dbReference type="EMBL" id="ABOO01000012">
    <property type="protein sequence ID" value="EDT72111.1"/>
    <property type="molecule type" value="Genomic_DNA"/>
</dbReference>
<evidence type="ECO:0000313" key="3">
    <source>
        <dbReference type="EMBL" id="EDT72111.1"/>
    </source>
</evidence>
<evidence type="ECO:0000259" key="2">
    <source>
        <dbReference type="Pfam" id="PF13786"/>
    </source>
</evidence>
<proteinExistence type="predicted"/>
<gene>
    <name evidence="3" type="ORF">CJD_0671</name>
</gene>